<evidence type="ECO:0000256" key="1">
    <source>
        <dbReference type="SAM" id="MobiDB-lite"/>
    </source>
</evidence>
<dbReference type="Proteomes" id="UP000266188">
    <property type="component" value="Unassembled WGS sequence"/>
</dbReference>
<keyword evidence="4" id="KW-1185">Reference proteome</keyword>
<feature type="region of interest" description="Disordered" evidence="1">
    <location>
        <begin position="334"/>
        <end position="362"/>
    </location>
</feature>
<dbReference type="OrthoDB" id="5232980at2759"/>
<dbReference type="STRING" id="2070753.A0A3A2ZTG2"/>
<dbReference type="AlphaFoldDB" id="A0A3A2ZTG2"/>
<gene>
    <name evidence="3" type="ORF">PHISCL_01168</name>
</gene>
<proteinExistence type="predicted"/>
<dbReference type="EMBL" id="MVGC01000021">
    <property type="protein sequence ID" value="RJE26458.1"/>
    <property type="molecule type" value="Genomic_DNA"/>
</dbReference>
<evidence type="ECO:0000256" key="2">
    <source>
        <dbReference type="SAM" id="Phobius"/>
    </source>
</evidence>
<organism evidence="3 4">
    <name type="scientific">Aspergillus sclerotialis</name>
    <dbReference type="NCBI Taxonomy" id="2070753"/>
    <lineage>
        <taxon>Eukaryota</taxon>
        <taxon>Fungi</taxon>
        <taxon>Dikarya</taxon>
        <taxon>Ascomycota</taxon>
        <taxon>Pezizomycotina</taxon>
        <taxon>Eurotiomycetes</taxon>
        <taxon>Eurotiomycetidae</taxon>
        <taxon>Eurotiales</taxon>
        <taxon>Aspergillaceae</taxon>
        <taxon>Aspergillus</taxon>
        <taxon>Aspergillus subgen. Polypaecilum</taxon>
    </lineage>
</organism>
<reference evidence="4" key="1">
    <citation type="submission" date="2017-02" db="EMBL/GenBank/DDBJ databases">
        <authorList>
            <person name="Tafer H."/>
            <person name="Lopandic K."/>
        </authorList>
    </citation>
    <scope>NUCLEOTIDE SEQUENCE [LARGE SCALE GENOMIC DNA]</scope>
    <source>
        <strain evidence="4">CBS 366.77</strain>
    </source>
</reference>
<keyword evidence="2" id="KW-0812">Transmembrane</keyword>
<feature type="compositionally biased region" description="Basic and acidic residues" evidence="1">
    <location>
        <begin position="334"/>
        <end position="357"/>
    </location>
</feature>
<evidence type="ECO:0000313" key="4">
    <source>
        <dbReference type="Proteomes" id="UP000266188"/>
    </source>
</evidence>
<protein>
    <submittedName>
        <fullName evidence="3">Uncharacterized protein</fullName>
    </submittedName>
</protein>
<keyword evidence="2" id="KW-1133">Transmembrane helix</keyword>
<name>A0A3A2ZTG2_9EURO</name>
<accession>A0A3A2ZTG2</accession>
<comment type="caution">
    <text evidence="3">The sequence shown here is derived from an EMBL/GenBank/DDBJ whole genome shotgun (WGS) entry which is preliminary data.</text>
</comment>
<feature type="transmembrane region" description="Helical" evidence="2">
    <location>
        <begin position="258"/>
        <end position="285"/>
    </location>
</feature>
<evidence type="ECO:0000313" key="3">
    <source>
        <dbReference type="EMBL" id="RJE26458.1"/>
    </source>
</evidence>
<sequence>MDLKDISEWLSGRQQPQTSLVRLFSQYLNAQEAARIFQQFESPQWIHNGQVLWSGVPRDKAQQWADRHHLQTLTAAMGPFMDEEHPVCLKSKMSAHQWSRYVRGASAIFAWHIARGEKVTVLSPPPERFHPSGLTNYQAIEEPIIQGKIGGYAVGQIVLVHPTVIESEEFLYEVWPEDKYSTWIRKFGLRNRKEKWREVGQSRDKLRLKMLVARLEQRPLAEHVECLGKAEAQRENSTPLCLSTGPHQRGDAGQTGSMIMLSMVFFLLSSRFALSVLMGLLYALIDKFLRGNEANKSCLLQEDRKGSKEVNTAKETDKMAYLEPTPVQVEFKRQEEGKRMIEDRKKVQDKAKKETKGKAKKARVAQWQAQGISKMKKLEAELA</sequence>
<keyword evidence="2" id="KW-0472">Membrane</keyword>